<keyword evidence="1" id="KW-0812">Transmembrane</keyword>
<feature type="transmembrane region" description="Helical" evidence="1">
    <location>
        <begin position="6"/>
        <end position="26"/>
    </location>
</feature>
<proteinExistence type="predicted"/>
<keyword evidence="1" id="KW-1133">Transmembrane helix</keyword>
<protein>
    <submittedName>
        <fullName evidence="2">RND transporter</fullName>
    </submittedName>
</protein>
<gene>
    <name evidence="2" type="ORF">BTA35_0206875</name>
</gene>
<evidence type="ECO:0000313" key="2">
    <source>
        <dbReference type="EMBL" id="OOV87955.1"/>
    </source>
</evidence>
<name>A0A1T1HDQ6_OCELI</name>
<sequence>MNWIDALPWSLLIIGSLTLGLAPFFPEPHLIEKLRMLGNGELKAPLDWFDLFMHGAPPFLLIVKLAATGLRQVA</sequence>
<comment type="caution">
    <text evidence="2">The sequence shown here is derived from an EMBL/GenBank/DDBJ whole genome shotgun (WGS) entry which is preliminary data.</text>
</comment>
<evidence type="ECO:0000256" key="1">
    <source>
        <dbReference type="SAM" id="Phobius"/>
    </source>
</evidence>
<dbReference type="STRING" id="966.BTA35_0206875"/>
<dbReference type="EMBL" id="MTSD02000002">
    <property type="protein sequence ID" value="OOV87955.1"/>
    <property type="molecule type" value="Genomic_DNA"/>
</dbReference>
<reference evidence="2" key="1">
    <citation type="submission" date="2017-02" db="EMBL/GenBank/DDBJ databases">
        <title>Draft Genome Sequence of the Salt Water Bacterium Oceanospirillum linum ATCC 11336.</title>
        <authorList>
            <person name="Trachtenberg A.M."/>
            <person name="Carney J.G."/>
            <person name="Linnane J.D."/>
            <person name="Rheaume B.A."/>
            <person name="Pitts N.L."/>
            <person name="Mykles D.L."/>
            <person name="Maclea K.S."/>
        </authorList>
    </citation>
    <scope>NUCLEOTIDE SEQUENCE [LARGE SCALE GENOMIC DNA]</scope>
    <source>
        <strain evidence="2">ATCC 11336</strain>
    </source>
</reference>
<organism evidence="2 3">
    <name type="scientific">Oceanospirillum linum</name>
    <dbReference type="NCBI Taxonomy" id="966"/>
    <lineage>
        <taxon>Bacteria</taxon>
        <taxon>Pseudomonadati</taxon>
        <taxon>Pseudomonadota</taxon>
        <taxon>Gammaproteobacteria</taxon>
        <taxon>Oceanospirillales</taxon>
        <taxon>Oceanospirillaceae</taxon>
        <taxon>Oceanospirillum</taxon>
    </lineage>
</organism>
<accession>A0A1T1HDQ6</accession>
<keyword evidence="1" id="KW-0472">Membrane</keyword>
<dbReference type="AlphaFoldDB" id="A0A1T1HDQ6"/>
<dbReference type="Proteomes" id="UP000190064">
    <property type="component" value="Unassembled WGS sequence"/>
</dbReference>
<evidence type="ECO:0000313" key="3">
    <source>
        <dbReference type="Proteomes" id="UP000190064"/>
    </source>
</evidence>
<keyword evidence="3" id="KW-1185">Reference proteome</keyword>